<evidence type="ECO:0000313" key="2">
    <source>
        <dbReference type="Proteomes" id="UP001145742"/>
    </source>
</evidence>
<comment type="caution">
    <text evidence="1">The sequence shown here is derived from an EMBL/GenBank/DDBJ whole genome shotgun (WGS) entry which is preliminary data.</text>
</comment>
<accession>A0ABQ9DI51</accession>
<evidence type="ECO:0000313" key="1">
    <source>
        <dbReference type="EMBL" id="KAJ7418996.1"/>
    </source>
</evidence>
<proteinExistence type="predicted"/>
<reference evidence="1" key="1">
    <citation type="submission" date="2019-10" db="EMBL/GenBank/DDBJ databases">
        <authorList>
            <person name="Soares A.E.R."/>
            <person name="Aleixo A."/>
            <person name="Schneider P."/>
            <person name="Miyaki C.Y."/>
            <person name="Schneider M.P."/>
            <person name="Mello C."/>
            <person name="Vasconcelos A.T.R."/>
        </authorList>
    </citation>
    <scope>NUCLEOTIDE SEQUENCE</scope>
    <source>
        <tissue evidence="1">Muscle</tissue>
    </source>
</reference>
<gene>
    <name evidence="1" type="ORF">WISP_55995</name>
</gene>
<keyword evidence="2" id="KW-1185">Reference proteome</keyword>
<name>A0ABQ9DI51_9PASS</name>
<protein>
    <submittedName>
        <fullName evidence="1">Uncharacterized protein</fullName>
    </submittedName>
</protein>
<sequence length="144" mass="16755">MRTRAVTVALCWALERLHLKSCVQFWASQGKKDIEVLELVQRRATELGQGLEHKSDEEQLRELGGLSLEKRRLAGDLLVLYNSLTGGFSEVWVGLFSEGTSDRTRGKDLKLHQRKFRLSIRKNFFMERIINWLHRAVVEYLKDV</sequence>
<dbReference type="EMBL" id="WHWB01033560">
    <property type="protein sequence ID" value="KAJ7418996.1"/>
    <property type="molecule type" value="Genomic_DNA"/>
</dbReference>
<dbReference type="Proteomes" id="UP001145742">
    <property type="component" value="Unassembled WGS sequence"/>
</dbReference>
<organism evidence="1 2">
    <name type="scientific">Willisornis vidua</name>
    <name type="common">Xingu scale-backed antbird</name>
    <dbReference type="NCBI Taxonomy" id="1566151"/>
    <lineage>
        <taxon>Eukaryota</taxon>
        <taxon>Metazoa</taxon>
        <taxon>Chordata</taxon>
        <taxon>Craniata</taxon>
        <taxon>Vertebrata</taxon>
        <taxon>Euteleostomi</taxon>
        <taxon>Archelosauria</taxon>
        <taxon>Archosauria</taxon>
        <taxon>Dinosauria</taxon>
        <taxon>Saurischia</taxon>
        <taxon>Theropoda</taxon>
        <taxon>Coelurosauria</taxon>
        <taxon>Aves</taxon>
        <taxon>Neognathae</taxon>
        <taxon>Neoaves</taxon>
        <taxon>Telluraves</taxon>
        <taxon>Australaves</taxon>
        <taxon>Passeriformes</taxon>
        <taxon>Thamnophilidae</taxon>
        <taxon>Willisornis</taxon>
    </lineage>
</organism>